<organism evidence="2 3">
    <name type="scientific">Mycena belliarum</name>
    <dbReference type="NCBI Taxonomy" id="1033014"/>
    <lineage>
        <taxon>Eukaryota</taxon>
        <taxon>Fungi</taxon>
        <taxon>Dikarya</taxon>
        <taxon>Basidiomycota</taxon>
        <taxon>Agaricomycotina</taxon>
        <taxon>Agaricomycetes</taxon>
        <taxon>Agaricomycetidae</taxon>
        <taxon>Agaricales</taxon>
        <taxon>Marasmiineae</taxon>
        <taxon>Mycenaceae</taxon>
        <taxon>Mycena</taxon>
    </lineage>
</organism>
<keyword evidence="3" id="KW-1185">Reference proteome</keyword>
<proteinExistence type="predicted"/>
<reference evidence="2" key="1">
    <citation type="submission" date="2023-03" db="EMBL/GenBank/DDBJ databases">
        <title>Massive genome expansion in bonnet fungi (Mycena s.s.) driven by repeated elements and novel gene families across ecological guilds.</title>
        <authorList>
            <consortium name="Lawrence Berkeley National Laboratory"/>
            <person name="Harder C.B."/>
            <person name="Miyauchi S."/>
            <person name="Viragh M."/>
            <person name="Kuo A."/>
            <person name="Thoen E."/>
            <person name="Andreopoulos B."/>
            <person name="Lu D."/>
            <person name="Skrede I."/>
            <person name="Drula E."/>
            <person name="Henrissat B."/>
            <person name="Morin E."/>
            <person name="Kohler A."/>
            <person name="Barry K."/>
            <person name="LaButti K."/>
            <person name="Morin E."/>
            <person name="Salamov A."/>
            <person name="Lipzen A."/>
            <person name="Mereny Z."/>
            <person name="Hegedus B."/>
            <person name="Baldrian P."/>
            <person name="Stursova M."/>
            <person name="Weitz H."/>
            <person name="Taylor A."/>
            <person name="Grigoriev I.V."/>
            <person name="Nagy L.G."/>
            <person name="Martin F."/>
            <person name="Kauserud H."/>
        </authorList>
    </citation>
    <scope>NUCLEOTIDE SEQUENCE</scope>
    <source>
        <strain evidence="2">CBHHK173m</strain>
    </source>
</reference>
<dbReference type="Proteomes" id="UP001222325">
    <property type="component" value="Unassembled WGS sequence"/>
</dbReference>
<gene>
    <name evidence="2" type="ORF">B0H15DRAFT_757599</name>
</gene>
<evidence type="ECO:0000313" key="2">
    <source>
        <dbReference type="EMBL" id="KAJ7077372.1"/>
    </source>
</evidence>
<name>A0AAD6XKX5_9AGAR</name>
<feature type="compositionally biased region" description="Basic and acidic residues" evidence="1">
    <location>
        <begin position="43"/>
        <end position="55"/>
    </location>
</feature>
<accession>A0AAD6XKX5</accession>
<evidence type="ECO:0000256" key="1">
    <source>
        <dbReference type="SAM" id="MobiDB-lite"/>
    </source>
</evidence>
<feature type="region of interest" description="Disordered" evidence="1">
    <location>
        <begin position="43"/>
        <end position="62"/>
    </location>
</feature>
<feature type="non-terminal residue" evidence="2">
    <location>
        <position position="62"/>
    </location>
</feature>
<protein>
    <submittedName>
        <fullName evidence="2">Uncharacterized protein</fullName>
    </submittedName>
</protein>
<sequence length="62" mass="7371">FLLNKLLQESGRSLKDWPTMPVPHIDWDAEVINPLIADQLNYNRDDERERAERQKTLLNPEQ</sequence>
<dbReference type="AlphaFoldDB" id="A0AAD6XKX5"/>
<comment type="caution">
    <text evidence="2">The sequence shown here is derived from an EMBL/GenBank/DDBJ whole genome shotgun (WGS) entry which is preliminary data.</text>
</comment>
<feature type="non-terminal residue" evidence="2">
    <location>
        <position position="1"/>
    </location>
</feature>
<dbReference type="EMBL" id="JARJCN010000073">
    <property type="protein sequence ID" value="KAJ7077372.1"/>
    <property type="molecule type" value="Genomic_DNA"/>
</dbReference>
<evidence type="ECO:0000313" key="3">
    <source>
        <dbReference type="Proteomes" id="UP001222325"/>
    </source>
</evidence>